<dbReference type="SUPFAM" id="SSF47413">
    <property type="entry name" value="lambda repressor-like DNA-binding domains"/>
    <property type="match status" value="1"/>
</dbReference>
<organism evidence="2 3">
    <name type="scientific">Pseudomonas syringae pv. atrofaciens</name>
    <dbReference type="NCBI Taxonomy" id="192087"/>
    <lineage>
        <taxon>Bacteria</taxon>
        <taxon>Pseudomonadati</taxon>
        <taxon>Pseudomonadota</taxon>
        <taxon>Gammaproteobacteria</taxon>
        <taxon>Pseudomonadales</taxon>
        <taxon>Pseudomonadaceae</taxon>
        <taxon>Pseudomonas</taxon>
        <taxon>Pseudomonas syringae</taxon>
    </lineage>
</organism>
<evidence type="ECO:0000313" key="2">
    <source>
        <dbReference type="EMBL" id="AVX26027.1"/>
    </source>
</evidence>
<dbReference type="InterPro" id="IPR010982">
    <property type="entry name" value="Lambda_DNA-bd_dom_sf"/>
</dbReference>
<reference evidence="2 3" key="1">
    <citation type="submission" date="2018-04" db="EMBL/GenBank/DDBJ databases">
        <authorList>
            <person name="Cha J.-S."/>
        </authorList>
    </citation>
    <scope>NUCLEOTIDE SEQUENCE [LARGE SCALE GENOMIC DNA]</scope>
    <source>
        <strain evidence="2 3">LMG5095</strain>
    </source>
</reference>
<gene>
    <name evidence="2" type="ORF">DA456_23005</name>
</gene>
<accession>A0AAD0IE16</accession>
<protein>
    <submittedName>
        <fullName evidence="2">Transcriptional regulator</fullName>
    </submittedName>
</protein>
<dbReference type="AlphaFoldDB" id="A0AAD0IE16"/>
<dbReference type="RefSeq" id="WP_017278731.1">
    <property type="nucleotide sequence ID" value="NZ_CP028490.1"/>
</dbReference>
<dbReference type="PROSITE" id="PS50943">
    <property type="entry name" value="HTH_CROC1"/>
    <property type="match status" value="1"/>
</dbReference>
<dbReference type="Proteomes" id="UP000240475">
    <property type="component" value="Chromosome"/>
</dbReference>
<proteinExistence type="predicted"/>
<feature type="domain" description="HTH cro/C1-type" evidence="1">
    <location>
        <begin position="12"/>
        <end position="66"/>
    </location>
</feature>
<evidence type="ECO:0000313" key="3">
    <source>
        <dbReference type="Proteomes" id="UP000240475"/>
    </source>
</evidence>
<name>A0AAD0IE16_PSESX</name>
<dbReference type="Gene3D" id="1.10.260.40">
    <property type="entry name" value="lambda repressor-like DNA-binding domains"/>
    <property type="match status" value="1"/>
</dbReference>
<dbReference type="GO" id="GO:0003677">
    <property type="term" value="F:DNA binding"/>
    <property type="evidence" value="ECO:0007669"/>
    <property type="project" value="InterPro"/>
</dbReference>
<dbReference type="EMBL" id="CP028490">
    <property type="protein sequence ID" value="AVX26027.1"/>
    <property type="molecule type" value="Genomic_DNA"/>
</dbReference>
<evidence type="ECO:0000259" key="1">
    <source>
        <dbReference type="PROSITE" id="PS50943"/>
    </source>
</evidence>
<dbReference type="InterPro" id="IPR001387">
    <property type="entry name" value="Cro/C1-type_HTH"/>
</dbReference>
<sequence>MNELSDFNPNRLILARQRRSYTKKLLADYAGLNSKLITLHETGAQDPTPESLGMLFRVLKFPVNFFLGRDIEAPTDENASFRSFSRMTAGKRDAALAAGGIAYLLADWMDQKINLPSADIPDCSGMDPEAAAMVVRTERPLGQVMRS</sequence>